<gene>
    <name evidence="2" type="ORF">N473_12950</name>
</gene>
<dbReference type="PATRIC" id="fig|1365248.3.peg.1499"/>
<feature type="domain" description="Telomere resolvase ResT/TelK catalytic" evidence="1">
    <location>
        <begin position="199"/>
        <end position="388"/>
    </location>
</feature>
<evidence type="ECO:0000313" key="2">
    <source>
        <dbReference type="EMBL" id="KZN64940.1"/>
    </source>
</evidence>
<comment type="caution">
    <text evidence="2">The sequence shown here is derived from an EMBL/GenBank/DDBJ whole genome shotgun (WGS) entry which is preliminary data.</text>
</comment>
<dbReference type="Pfam" id="PF16684">
    <property type="entry name" value="ResT-TelK_cat"/>
    <property type="match status" value="1"/>
</dbReference>
<dbReference type="InterPro" id="IPR032047">
    <property type="entry name" value="ResT/TelK_cat"/>
</dbReference>
<name>A0A162BP18_9GAMM</name>
<dbReference type="InterPro" id="IPR038280">
    <property type="entry name" value="ResT/TelK_cat_sf"/>
</dbReference>
<sequence>MTDRNKTDKTQYLVRRLESYLPIREDSRKVSNHNDKLMKVFVRDAFGMHSERVEGRQIWSFNQDSPVTRGDLSASRVSAVLIKYRNAIKAMGAINANFEASLKEARELLKEFGALEDEYKGLKPNIMLSTLEDRISIISKKYRSNGSHINAAKIRAAVNGIEIYHPLYYKIKAPLSFAKSIANEKNKLALKEKHDVKIRVNVESLYKKSIEVLEDSSNRDWVDMTIALCALTGRRPTEIMKTARFVKSESRDNYVVFNGILKARDRKLGDDFGDWEIPVFAKPELIVKSLRAMRMKLNKHEKIQHESGAKGGYWGGGYVKFISRTGKEVEASIFDKRYKDSTEHNEAINQQYNGTLNERIRKWLETGDFDVHSLRAIYTKAVYEREKDTSPESYESMTTRVLCYSTDTISGAVKHYAALEIDNTVKGVEVFKGEQKQDLMKPDSESLKQKLTSFDGVIAQKGVKAKKLPDIHEWAKARCENGMIADDLTASFIRKNCKVKGKAVNADTAGLYLVLVDMVDELETQTMKYFKDPNGVWLVESKKTGQQKRLIEHS</sequence>
<protein>
    <recommendedName>
        <fullName evidence="1">Telomere resolvase ResT/TelK catalytic domain-containing protein</fullName>
    </recommendedName>
</protein>
<dbReference type="AlphaFoldDB" id="A0A162BP18"/>
<reference evidence="2 3" key="1">
    <citation type="submission" date="2013-07" db="EMBL/GenBank/DDBJ databases">
        <title>Comparative Genomic and Metabolomic Analysis of Twelve Strains of Pseudoalteromonas luteoviolacea.</title>
        <authorList>
            <person name="Vynne N.G."/>
            <person name="Mansson M."/>
            <person name="Gram L."/>
        </authorList>
    </citation>
    <scope>NUCLEOTIDE SEQUENCE [LARGE SCALE GENOMIC DNA]</scope>
    <source>
        <strain evidence="2 3">CPMOR-1</strain>
    </source>
</reference>
<organism evidence="2 3">
    <name type="scientific">Pseudoalteromonas luteoviolacea CPMOR-1</name>
    <dbReference type="NCBI Taxonomy" id="1365248"/>
    <lineage>
        <taxon>Bacteria</taxon>
        <taxon>Pseudomonadati</taxon>
        <taxon>Pseudomonadota</taxon>
        <taxon>Gammaproteobacteria</taxon>
        <taxon>Alteromonadales</taxon>
        <taxon>Pseudoalteromonadaceae</taxon>
        <taxon>Pseudoalteromonas</taxon>
    </lineage>
</organism>
<evidence type="ECO:0000259" key="1">
    <source>
        <dbReference type="Pfam" id="PF16684"/>
    </source>
</evidence>
<dbReference type="Gene3D" id="1.10.443.30">
    <property type="entry name" value="Telomere resolvase"/>
    <property type="match status" value="1"/>
</dbReference>
<dbReference type="RefSeq" id="WP_063367314.1">
    <property type="nucleotide sequence ID" value="NZ_AUYC01000019.1"/>
</dbReference>
<dbReference type="EMBL" id="AUYC01000019">
    <property type="protein sequence ID" value="KZN64940.1"/>
    <property type="molecule type" value="Genomic_DNA"/>
</dbReference>
<proteinExistence type="predicted"/>
<accession>A0A162BP18</accession>
<evidence type="ECO:0000313" key="3">
    <source>
        <dbReference type="Proteomes" id="UP000076486"/>
    </source>
</evidence>
<dbReference type="Proteomes" id="UP000076486">
    <property type="component" value="Unassembled WGS sequence"/>
</dbReference>